<organism evidence="3">
    <name type="scientific">Chromera velia CCMP2878</name>
    <dbReference type="NCBI Taxonomy" id="1169474"/>
    <lineage>
        <taxon>Eukaryota</taxon>
        <taxon>Sar</taxon>
        <taxon>Alveolata</taxon>
        <taxon>Colpodellida</taxon>
        <taxon>Chromeraceae</taxon>
        <taxon>Chromera</taxon>
    </lineage>
</organism>
<feature type="signal peptide" evidence="2">
    <location>
        <begin position="1"/>
        <end position="21"/>
    </location>
</feature>
<reference evidence="3" key="1">
    <citation type="submission" date="2014-11" db="EMBL/GenBank/DDBJ databases">
        <authorList>
            <person name="Otto D Thomas"/>
            <person name="Naeem Raeece"/>
        </authorList>
    </citation>
    <scope>NUCLEOTIDE SEQUENCE</scope>
</reference>
<proteinExistence type="predicted"/>
<dbReference type="VEuPathDB" id="CryptoDB:Cvel_32441"/>
<dbReference type="PANTHER" id="PTHR47721">
    <property type="entry name" value="OS01G0235100 PROTEIN"/>
    <property type="match status" value="1"/>
</dbReference>
<feature type="chain" id="PRO_5005192435" evidence="2">
    <location>
        <begin position="22"/>
        <end position="238"/>
    </location>
</feature>
<dbReference type="EMBL" id="CDMZ01004093">
    <property type="protein sequence ID" value="CEM48623.1"/>
    <property type="molecule type" value="Genomic_DNA"/>
</dbReference>
<protein>
    <submittedName>
        <fullName evidence="3">Uncharacterized protein</fullName>
    </submittedName>
</protein>
<feature type="compositionally biased region" description="Acidic residues" evidence="1">
    <location>
        <begin position="217"/>
        <end position="238"/>
    </location>
</feature>
<name>A0A0G4HW03_9ALVE</name>
<dbReference type="PANTHER" id="PTHR47721:SF2">
    <property type="entry name" value="OS01G0235100 PROTEIN"/>
    <property type="match status" value="1"/>
</dbReference>
<evidence type="ECO:0000256" key="1">
    <source>
        <dbReference type="SAM" id="MobiDB-lite"/>
    </source>
</evidence>
<keyword evidence="2" id="KW-0732">Signal</keyword>
<dbReference type="AlphaFoldDB" id="A0A0G4HW03"/>
<sequence>MLFSSVCLLLLLCSPFYVALSFQLVNPSSVNSYLLRRRRQKPKTVVLLKEVGGDKDETVQAPLDVLGDAEAQAEVLTDDASSAFDVPLDDEPMMQGVPAGSGAKGQETAPQFPCAYFPRCDGSMKPYGCRGNGRIWGGVAEIPGFDWWPIKASRPCVAAERAGYDLSFQGNARFADIASGIPLEKWDRDGLGPVPETGLRTQGLYQILEEQKAVAGPEDDEFDDSLYDDLAEEDDEEA</sequence>
<feature type="region of interest" description="Disordered" evidence="1">
    <location>
        <begin position="213"/>
        <end position="238"/>
    </location>
</feature>
<evidence type="ECO:0000256" key="2">
    <source>
        <dbReference type="SAM" id="SignalP"/>
    </source>
</evidence>
<evidence type="ECO:0000313" key="3">
    <source>
        <dbReference type="EMBL" id="CEM48623.1"/>
    </source>
</evidence>
<accession>A0A0G4HW03</accession>
<gene>
    <name evidence="3" type="ORF">Cvel_32441</name>
</gene>